<gene>
    <name evidence="2" type="ORF">HID58_028634</name>
</gene>
<dbReference type="InterPro" id="IPR052751">
    <property type="entry name" value="Plant_MAPKKK"/>
</dbReference>
<dbReference type="PROSITE" id="PS50011">
    <property type="entry name" value="PROTEIN_KINASE_DOM"/>
    <property type="match status" value="1"/>
</dbReference>
<dbReference type="PANTHER" id="PTHR48011:SF29">
    <property type="entry name" value="PROTEIN KINASE DOMAIN-CONTAINING PROTEIN"/>
    <property type="match status" value="1"/>
</dbReference>
<dbReference type="Gene3D" id="1.10.510.10">
    <property type="entry name" value="Transferase(Phosphotransferase) domain 1"/>
    <property type="match status" value="1"/>
</dbReference>
<dbReference type="InterPro" id="IPR000719">
    <property type="entry name" value="Prot_kinase_dom"/>
</dbReference>
<dbReference type="Proteomes" id="UP000824890">
    <property type="component" value="Unassembled WGS sequence"/>
</dbReference>
<evidence type="ECO:0000313" key="3">
    <source>
        <dbReference type="Proteomes" id="UP000824890"/>
    </source>
</evidence>
<dbReference type="SMART" id="SM00220">
    <property type="entry name" value="S_TKc"/>
    <property type="match status" value="1"/>
</dbReference>
<sequence length="282" mass="31109">MERSQKIKLLIQISLFRACKVTALTRPQIYKRHQTKNSSNFVGNYVNLVHYTNLEDGSSFLSAVKNSYHKDYDSLQTELHILLKLRGSPTIVTCLGDSLQQGLSNHGNKVHKLQLEYASEGSLIAFMDRYVDRKSQEPLIKHLMHMILEGLVSIHDHGYVHCNIKPDNLLELKISDFGNSLEVGEVPKFWESEYPWVGTPIGIRGGLRGTILQAPSVCVSKGRISPVCIGGEGGAALILAPQGGGGFRSIIRVSVIGVPIIGIRFIAPTPFNTLVNYKGSCN</sequence>
<dbReference type="PANTHER" id="PTHR48011">
    <property type="entry name" value="CCR4-NOT TRANSCRIPTIONAL COMPLEX SUBUNIT CAF120-RELATED"/>
    <property type="match status" value="1"/>
</dbReference>
<dbReference type="EMBL" id="JAGKQM010000008">
    <property type="protein sequence ID" value="KAH0914188.1"/>
    <property type="molecule type" value="Genomic_DNA"/>
</dbReference>
<proteinExistence type="predicted"/>
<accession>A0ABQ8CAW1</accession>
<reference evidence="2 3" key="1">
    <citation type="submission" date="2021-05" db="EMBL/GenBank/DDBJ databases">
        <title>Genome Assembly of Synthetic Allotetraploid Brassica napus Reveals Homoeologous Exchanges between Subgenomes.</title>
        <authorList>
            <person name="Davis J.T."/>
        </authorList>
    </citation>
    <scope>NUCLEOTIDE SEQUENCE [LARGE SCALE GENOMIC DNA]</scope>
    <source>
        <strain evidence="3">cv. Da-Ae</strain>
        <tissue evidence="2">Seedling</tissue>
    </source>
</reference>
<dbReference type="Pfam" id="PF00069">
    <property type="entry name" value="Pkinase"/>
    <property type="match status" value="1"/>
</dbReference>
<dbReference type="InterPro" id="IPR011009">
    <property type="entry name" value="Kinase-like_dom_sf"/>
</dbReference>
<feature type="domain" description="Protein kinase" evidence="1">
    <location>
        <begin position="30"/>
        <end position="282"/>
    </location>
</feature>
<comment type="caution">
    <text evidence="2">The sequence shown here is derived from an EMBL/GenBank/DDBJ whole genome shotgun (WGS) entry which is preliminary data.</text>
</comment>
<dbReference type="SUPFAM" id="SSF56112">
    <property type="entry name" value="Protein kinase-like (PK-like)"/>
    <property type="match status" value="1"/>
</dbReference>
<evidence type="ECO:0000313" key="2">
    <source>
        <dbReference type="EMBL" id="KAH0914188.1"/>
    </source>
</evidence>
<keyword evidence="3" id="KW-1185">Reference proteome</keyword>
<name>A0ABQ8CAW1_BRANA</name>
<evidence type="ECO:0000259" key="1">
    <source>
        <dbReference type="PROSITE" id="PS50011"/>
    </source>
</evidence>
<organism evidence="2 3">
    <name type="scientific">Brassica napus</name>
    <name type="common">Rape</name>
    <dbReference type="NCBI Taxonomy" id="3708"/>
    <lineage>
        <taxon>Eukaryota</taxon>
        <taxon>Viridiplantae</taxon>
        <taxon>Streptophyta</taxon>
        <taxon>Embryophyta</taxon>
        <taxon>Tracheophyta</taxon>
        <taxon>Spermatophyta</taxon>
        <taxon>Magnoliopsida</taxon>
        <taxon>eudicotyledons</taxon>
        <taxon>Gunneridae</taxon>
        <taxon>Pentapetalae</taxon>
        <taxon>rosids</taxon>
        <taxon>malvids</taxon>
        <taxon>Brassicales</taxon>
        <taxon>Brassicaceae</taxon>
        <taxon>Brassiceae</taxon>
        <taxon>Brassica</taxon>
    </lineage>
</organism>
<protein>
    <recommendedName>
        <fullName evidence="1">Protein kinase domain-containing protein</fullName>
    </recommendedName>
</protein>